<sequence>MSINRISIILPLLEQRLPFDLKVGEVLTFKSRTGRQTLSINLQDAKGPLKVRISVTSGYVFVTSQRFVYITEAQGDVESFYFDFASSNACQFSHALKSPWFGPNYWLFMFFSPANSSCDGFPISEWFQGQISFKDGGLFDFIAAIDAALNDAVNNSHIDEELPRYSQE</sequence>
<dbReference type="AlphaFoldDB" id="A0A4P6XQC6"/>
<organism evidence="1 2">
    <name type="scientific">Metschnikowia aff. pulcherrima</name>
    <dbReference type="NCBI Taxonomy" id="2163413"/>
    <lineage>
        <taxon>Eukaryota</taxon>
        <taxon>Fungi</taxon>
        <taxon>Dikarya</taxon>
        <taxon>Ascomycota</taxon>
        <taxon>Saccharomycotina</taxon>
        <taxon>Pichiomycetes</taxon>
        <taxon>Metschnikowiaceae</taxon>
        <taxon>Metschnikowia</taxon>
    </lineage>
</organism>
<accession>A0A4P6XQC6</accession>
<evidence type="ECO:0000313" key="1">
    <source>
        <dbReference type="EMBL" id="QBM88905.1"/>
    </source>
</evidence>
<proteinExistence type="predicted"/>
<gene>
    <name evidence="1" type="ORF">METSCH_C08860</name>
</gene>
<evidence type="ECO:0000313" key="2">
    <source>
        <dbReference type="Proteomes" id="UP000292447"/>
    </source>
</evidence>
<keyword evidence="2" id="KW-1185">Reference proteome</keyword>
<dbReference type="SUPFAM" id="SSF50729">
    <property type="entry name" value="PH domain-like"/>
    <property type="match status" value="1"/>
</dbReference>
<dbReference type="EMBL" id="CP034458">
    <property type="protein sequence ID" value="QBM88905.1"/>
    <property type="molecule type" value="Genomic_DNA"/>
</dbReference>
<dbReference type="STRING" id="2163413.A0A4P6XQC6"/>
<reference evidence="2" key="1">
    <citation type="submission" date="2019-03" db="EMBL/GenBank/DDBJ databases">
        <title>Snf2 controls pulcherriminic acid biosynthesis and connects pigmentation and antifungal activity of the yeast Metschnikowia pulcherrima.</title>
        <authorList>
            <person name="Gore-Lloyd D."/>
            <person name="Sumann I."/>
            <person name="Brachmann A.O."/>
            <person name="Schneeberger K."/>
            <person name="Ortiz-Merino R.A."/>
            <person name="Moreno-Beltran M."/>
            <person name="Schlaefli M."/>
            <person name="Kirner P."/>
            <person name="Santos Kron A."/>
            <person name="Wolfe K.H."/>
            <person name="Piel J."/>
            <person name="Ahrens C.H."/>
            <person name="Henk D."/>
            <person name="Freimoser F.M."/>
        </authorList>
    </citation>
    <scope>NUCLEOTIDE SEQUENCE [LARGE SCALE GENOMIC DNA]</scope>
    <source>
        <strain evidence="2">APC 1.2</strain>
    </source>
</reference>
<dbReference type="Proteomes" id="UP000292447">
    <property type="component" value="Chromosome III"/>
</dbReference>
<name>A0A4P6XQC6_9ASCO</name>
<protein>
    <submittedName>
        <fullName evidence="1">Uncharacterized protein</fullName>
    </submittedName>
</protein>